<evidence type="ECO:0000313" key="2">
    <source>
        <dbReference type="EMBL" id="RLT73235.1"/>
    </source>
</evidence>
<comment type="caution">
    <text evidence="2">The sequence shown here is derived from an EMBL/GenBank/DDBJ whole genome shotgun (WGS) entry which is preliminary data.</text>
</comment>
<accession>A0A3L7ZMT8</accession>
<protein>
    <submittedName>
        <fullName evidence="2">Uncharacterized protein</fullName>
    </submittedName>
</protein>
<evidence type="ECO:0000313" key="3">
    <source>
        <dbReference type="Proteomes" id="UP000278164"/>
    </source>
</evidence>
<feature type="compositionally biased region" description="Basic and acidic residues" evidence="1">
    <location>
        <begin position="585"/>
        <end position="623"/>
    </location>
</feature>
<sequence>MKLGLIIKSTSAGEQEVFSINKGEEWAKFAADSRSIIKDLEGFDGSGKSVIVAKILGSLGYLIGVVKARPEGSGRPNDNTTAWIHVPAKMNITGNELTSVIMYVGEQLAAPMGINPAILNELFTKEYANKDVKYPALAFIGGYNPEGSIGWRYYGIGTGYALHELLGNSLVQTSYKKYQCICFVDKSLNLSTIGGEIIKSDPKEPIKVEAPVDNNGFTAFIKTKNQEIPFTDAIEIPTNTPLMVVWKKEGYFDIEKELKGGNSSSLTIQENERKLIFKRSWIKITNQRFNHLSDAEISVNGKAFSSDITEITEAALRDGVKIHVSRQGYESKEKVINQISSNIEIRLDDKQYSKEYTLRIEDGKGLESDAIITVKMSNRYTGMPLKGYRSDHDGYIVYENNLMTKIKWFAIGVVSVFVFGLLWAGYEALDSWVDNHEFQLGWPPITEVKEQTTYSTTSKDAELKSEKAIAAIDSLKEKVCTYLCSNEIWHKDSLAVYDLTKDLFDNMNSFKIEDLIKLESSELKEVEQIQKLISAAKQSKEHNIKPNIGKEVNDGKYNSATDLGININNYISWITETHSAVQKKAKGDTSKQSKKKENTKSDSGKKEQSASDGKKKDNIRGSI</sequence>
<dbReference type="AlphaFoldDB" id="A0A3L7ZMT8"/>
<proteinExistence type="predicted"/>
<dbReference type="EMBL" id="RAYI01000019">
    <property type="protein sequence ID" value="RLT73235.1"/>
    <property type="molecule type" value="Genomic_DNA"/>
</dbReference>
<dbReference type="Proteomes" id="UP000278164">
    <property type="component" value="Unassembled WGS sequence"/>
</dbReference>
<organism evidence="2 3">
    <name type="scientific">Parabacteroides distasonis</name>
    <dbReference type="NCBI Taxonomy" id="823"/>
    <lineage>
        <taxon>Bacteria</taxon>
        <taxon>Pseudomonadati</taxon>
        <taxon>Bacteroidota</taxon>
        <taxon>Bacteroidia</taxon>
        <taxon>Bacteroidales</taxon>
        <taxon>Tannerellaceae</taxon>
        <taxon>Parabacteroides</taxon>
    </lineage>
</organism>
<dbReference type="OrthoDB" id="1097370at2"/>
<gene>
    <name evidence="2" type="ORF">D7V78_11035</name>
</gene>
<dbReference type="RefSeq" id="WP_121736255.1">
    <property type="nucleotide sequence ID" value="NZ_QXXG01000002.1"/>
</dbReference>
<evidence type="ECO:0000256" key="1">
    <source>
        <dbReference type="SAM" id="MobiDB-lite"/>
    </source>
</evidence>
<feature type="region of interest" description="Disordered" evidence="1">
    <location>
        <begin position="582"/>
        <end position="623"/>
    </location>
</feature>
<reference evidence="2 3" key="1">
    <citation type="submission" date="2018-09" db="EMBL/GenBank/DDBJ databases">
        <title>Murine metabolic-syndrome-specific gut microbial biobank.</title>
        <authorList>
            <person name="Liu C."/>
        </authorList>
    </citation>
    <scope>NUCLEOTIDE SEQUENCE [LARGE SCALE GENOMIC DNA]</scope>
    <source>
        <strain evidence="2 3">8-P5</strain>
    </source>
</reference>
<name>A0A3L7ZMT8_PARDI</name>